<evidence type="ECO:0000256" key="2">
    <source>
        <dbReference type="ARBA" id="ARBA00022801"/>
    </source>
</evidence>
<organism evidence="5 6">
    <name type="scientific">Candidatus Andersenbacteria bacterium RIFCSPHIGHO2_12_FULL_45_11b</name>
    <dbReference type="NCBI Taxonomy" id="1797282"/>
    <lineage>
        <taxon>Bacteria</taxon>
        <taxon>Candidatus Anderseniibacteriota</taxon>
    </lineage>
</organism>
<dbReference type="Gene3D" id="3.90.230.10">
    <property type="entry name" value="Creatinase/methionine aminopeptidase superfamily"/>
    <property type="match status" value="1"/>
</dbReference>
<proteinExistence type="inferred from homology"/>
<keyword evidence="2" id="KW-0378">Hydrolase</keyword>
<dbReference type="GO" id="GO:0046872">
    <property type="term" value="F:metal ion binding"/>
    <property type="evidence" value="ECO:0007669"/>
    <property type="project" value="UniProtKB-KW"/>
</dbReference>
<feature type="domain" description="Peptidase M24" evidence="4">
    <location>
        <begin position="129"/>
        <end position="345"/>
    </location>
</feature>
<comment type="caution">
    <text evidence="5">The sequence shown here is derived from an EMBL/GenBank/DDBJ whole genome shotgun (WGS) entry which is preliminary data.</text>
</comment>
<keyword evidence="1 3" id="KW-0479">Metal-binding</keyword>
<evidence type="ECO:0000256" key="3">
    <source>
        <dbReference type="RuleBase" id="RU000590"/>
    </source>
</evidence>
<evidence type="ECO:0000256" key="1">
    <source>
        <dbReference type="ARBA" id="ARBA00022723"/>
    </source>
</evidence>
<dbReference type="PANTHER" id="PTHR46112">
    <property type="entry name" value="AMINOPEPTIDASE"/>
    <property type="match status" value="1"/>
</dbReference>
<dbReference type="PROSITE" id="PS00491">
    <property type="entry name" value="PROLINE_PEPTIDASE"/>
    <property type="match status" value="1"/>
</dbReference>
<protein>
    <recommendedName>
        <fullName evidence="4">Peptidase M24 domain-containing protein</fullName>
    </recommendedName>
</protein>
<comment type="similarity">
    <text evidence="3">Belongs to the peptidase M24B family.</text>
</comment>
<dbReference type="EMBL" id="MHHS01000008">
    <property type="protein sequence ID" value="OGY37371.1"/>
    <property type="molecule type" value="Genomic_DNA"/>
</dbReference>
<dbReference type="AlphaFoldDB" id="A0A1G1XBT6"/>
<sequence>MKSAFVLVDSKGPEILHRTGITAPDAFIYIAVAGEDPVVFFDAREYDVQLQKIQQLGNGVRVERLESYMQKKFSQTLIKILQCYGIQEVKISPNMPYVLVREIENAGINIAIHDFESERDVKTEQELQHMIEAQRINESAFLLAYDILSQSIISGELIMYEGKTLTSEYMKFRLRTHLLEQGYDCPDGIIVASGAQSARPHDEGCGNLLPHEAIIIDIFPRSEKTGFYADMTRTFVKGTPKKGLEELFTAVQEVQKEIADSIAIGAVCSDVHARTVEAFRKRGYPTSPERGFMHGTGHSLGLSVHEGPRLNAVCDRIIQPGMTLTIEPGLYYPDVGGVRIEDVVVFHLDGTKENITQFNKSFFIP</sequence>
<dbReference type="InterPro" id="IPR036005">
    <property type="entry name" value="Creatinase/aminopeptidase-like"/>
</dbReference>
<dbReference type="InterPro" id="IPR050659">
    <property type="entry name" value="Peptidase_M24B"/>
</dbReference>
<evidence type="ECO:0000259" key="4">
    <source>
        <dbReference type="Pfam" id="PF00557"/>
    </source>
</evidence>
<dbReference type="InterPro" id="IPR000994">
    <property type="entry name" value="Pept_M24"/>
</dbReference>
<reference evidence="5 6" key="1">
    <citation type="journal article" date="2016" name="Nat. Commun.">
        <title>Thousands of microbial genomes shed light on interconnected biogeochemical processes in an aquifer system.</title>
        <authorList>
            <person name="Anantharaman K."/>
            <person name="Brown C.T."/>
            <person name="Hug L.A."/>
            <person name="Sharon I."/>
            <person name="Castelle C.J."/>
            <person name="Probst A.J."/>
            <person name="Thomas B.C."/>
            <person name="Singh A."/>
            <person name="Wilkins M.J."/>
            <person name="Karaoz U."/>
            <person name="Brodie E.L."/>
            <person name="Williams K.H."/>
            <person name="Hubbard S.S."/>
            <person name="Banfield J.F."/>
        </authorList>
    </citation>
    <scope>NUCLEOTIDE SEQUENCE [LARGE SCALE GENOMIC DNA]</scope>
</reference>
<dbReference type="Proteomes" id="UP000177941">
    <property type="component" value="Unassembled WGS sequence"/>
</dbReference>
<evidence type="ECO:0000313" key="6">
    <source>
        <dbReference type="Proteomes" id="UP000177941"/>
    </source>
</evidence>
<dbReference type="PANTHER" id="PTHR46112:SF2">
    <property type="entry name" value="XAA-PRO AMINOPEPTIDASE P-RELATED"/>
    <property type="match status" value="1"/>
</dbReference>
<name>A0A1G1XBT6_9BACT</name>
<dbReference type="InterPro" id="IPR001131">
    <property type="entry name" value="Peptidase_M24B_aminopep-P_CS"/>
</dbReference>
<evidence type="ECO:0000313" key="5">
    <source>
        <dbReference type="EMBL" id="OGY37371.1"/>
    </source>
</evidence>
<dbReference type="Pfam" id="PF00557">
    <property type="entry name" value="Peptidase_M24"/>
    <property type="match status" value="1"/>
</dbReference>
<gene>
    <name evidence="5" type="ORF">A3E36_03010</name>
</gene>
<dbReference type="SUPFAM" id="SSF55920">
    <property type="entry name" value="Creatinase/aminopeptidase"/>
    <property type="match status" value="1"/>
</dbReference>
<dbReference type="GO" id="GO:0016787">
    <property type="term" value="F:hydrolase activity"/>
    <property type="evidence" value="ECO:0007669"/>
    <property type="project" value="UniProtKB-KW"/>
</dbReference>
<accession>A0A1G1XBT6</accession>